<evidence type="ECO:0000313" key="3">
    <source>
        <dbReference type="Proteomes" id="UP001596154"/>
    </source>
</evidence>
<organism evidence="2 3">
    <name type="scientific">Streptomyces bullii</name>
    <dbReference type="NCBI Taxonomy" id="349910"/>
    <lineage>
        <taxon>Bacteria</taxon>
        <taxon>Bacillati</taxon>
        <taxon>Actinomycetota</taxon>
        <taxon>Actinomycetes</taxon>
        <taxon>Kitasatosporales</taxon>
        <taxon>Streptomycetaceae</taxon>
        <taxon>Streptomyces</taxon>
    </lineage>
</organism>
<dbReference type="InterPro" id="IPR029476">
    <property type="entry name" value="DNase_NucA_NucB"/>
</dbReference>
<evidence type="ECO:0000259" key="1">
    <source>
        <dbReference type="Pfam" id="PF14040"/>
    </source>
</evidence>
<protein>
    <recommendedName>
        <fullName evidence="1">Deoxyribonuclease NucA/NucB domain-containing protein</fullName>
    </recommendedName>
</protein>
<name>A0ABW0UW93_9ACTN</name>
<proteinExistence type="predicted"/>
<dbReference type="Proteomes" id="UP001596154">
    <property type="component" value="Unassembled WGS sequence"/>
</dbReference>
<feature type="domain" description="Deoxyribonuclease NucA/NucB" evidence="1">
    <location>
        <begin position="3"/>
        <end position="24"/>
    </location>
</feature>
<dbReference type="Pfam" id="PF14040">
    <property type="entry name" value="DNase_NucA_NucB"/>
    <property type="match status" value="1"/>
</dbReference>
<sequence length="91" mass="9830">MQDDSCDEFPFARTYEGGTDGALCADVVPKQVGDQWLVFEADPTKPVTFTESCARGHVPLTDNKAAGGKLGSFPQTDRVLDTEKYDVTVTA</sequence>
<accession>A0ABW0UW93</accession>
<evidence type="ECO:0000313" key="2">
    <source>
        <dbReference type="EMBL" id="MFC5637358.1"/>
    </source>
</evidence>
<comment type="caution">
    <text evidence="2">The sequence shown here is derived from an EMBL/GenBank/DDBJ whole genome shotgun (WGS) entry which is preliminary data.</text>
</comment>
<dbReference type="RefSeq" id="WP_381026572.1">
    <property type="nucleotide sequence ID" value="NZ_JBHSNY010000009.1"/>
</dbReference>
<keyword evidence="3" id="KW-1185">Reference proteome</keyword>
<gene>
    <name evidence="2" type="ORF">ACFPZJ_26970</name>
</gene>
<dbReference type="EMBL" id="JBHSNY010000009">
    <property type="protein sequence ID" value="MFC5637358.1"/>
    <property type="molecule type" value="Genomic_DNA"/>
</dbReference>
<reference evidence="3" key="1">
    <citation type="journal article" date="2019" name="Int. J. Syst. Evol. Microbiol.">
        <title>The Global Catalogue of Microorganisms (GCM) 10K type strain sequencing project: providing services to taxonomists for standard genome sequencing and annotation.</title>
        <authorList>
            <consortium name="The Broad Institute Genomics Platform"/>
            <consortium name="The Broad Institute Genome Sequencing Center for Infectious Disease"/>
            <person name="Wu L."/>
            <person name="Ma J."/>
        </authorList>
    </citation>
    <scope>NUCLEOTIDE SEQUENCE [LARGE SCALE GENOMIC DNA]</scope>
    <source>
        <strain evidence="3">CGMCC 4.7248</strain>
    </source>
</reference>